<keyword evidence="1" id="KW-0812">Transmembrane</keyword>
<evidence type="ECO:0000256" key="1">
    <source>
        <dbReference type="SAM" id="Phobius"/>
    </source>
</evidence>
<feature type="transmembrane region" description="Helical" evidence="1">
    <location>
        <begin position="20"/>
        <end position="37"/>
    </location>
</feature>
<sequence>MIKVPSKNSDVQSGDERIGGPAWCPVAFLTVFFFFFIQHRRLVKHASGQASRVGTVLVTPDGSSWVDVIPASRRSETPAADLRGPRHPWSYSRLIRLACLPRDQSLTMLHQIEGEEFGSQVVTNNIQTDTINSTGNPVSTNSFGNESTNKFGLKNTSDVF</sequence>
<evidence type="ECO:0000313" key="3">
    <source>
        <dbReference type="Proteomes" id="UP001222027"/>
    </source>
</evidence>
<keyword evidence="1" id="KW-0472">Membrane</keyword>
<proteinExistence type="predicted"/>
<protein>
    <submittedName>
        <fullName evidence="2">Uncharacterized protein</fullName>
    </submittedName>
</protein>
<dbReference type="EMBL" id="JAQQAF010000001">
    <property type="protein sequence ID" value="KAJ8512317.1"/>
    <property type="molecule type" value="Genomic_DNA"/>
</dbReference>
<dbReference type="AlphaFoldDB" id="A0AAV8RYX8"/>
<dbReference type="Proteomes" id="UP001222027">
    <property type="component" value="Unassembled WGS sequence"/>
</dbReference>
<keyword evidence="1" id="KW-1133">Transmembrane helix</keyword>
<evidence type="ECO:0000313" key="2">
    <source>
        <dbReference type="EMBL" id="KAJ8512317.1"/>
    </source>
</evidence>
<accession>A0AAV8RYX8</accession>
<gene>
    <name evidence="2" type="ORF">OPV22_002751</name>
</gene>
<name>A0AAV8RYX8_ENSVE</name>
<reference evidence="2 3" key="1">
    <citation type="submission" date="2022-12" db="EMBL/GenBank/DDBJ databases">
        <title>Chromosome-scale assembly of the Ensete ventricosum genome.</title>
        <authorList>
            <person name="Dussert Y."/>
            <person name="Stocks J."/>
            <person name="Wendawek A."/>
            <person name="Woldeyes F."/>
            <person name="Nichols R.A."/>
            <person name="Borrell J.S."/>
        </authorList>
    </citation>
    <scope>NUCLEOTIDE SEQUENCE [LARGE SCALE GENOMIC DNA]</scope>
    <source>
        <strain evidence="3">cv. Maze</strain>
        <tissue evidence="2">Seeds</tissue>
    </source>
</reference>
<keyword evidence="3" id="KW-1185">Reference proteome</keyword>
<comment type="caution">
    <text evidence="2">The sequence shown here is derived from an EMBL/GenBank/DDBJ whole genome shotgun (WGS) entry which is preliminary data.</text>
</comment>
<organism evidence="2 3">
    <name type="scientific">Ensete ventricosum</name>
    <name type="common">Abyssinian banana</name>
    <name type="synonym">Musa ensete</name>
    <dbReference type="NCBI Taxonomy" id="4639"/>
    <lineage>
        <taxon>Eukaryota</taxon>
        <taxon>Viridiplantae</taxon>
        <taxon>Streptophyta</taxon>
        <taxon>Embryophyta</taxon>
        <taxon>Tracheophyta</taxon>
        <taxon>Spermatophyta</taxon>
        <taxon>Magnoliopsida</taxon>
        <taxon>Liliopsida</taxon>
        <taxon>Zingiberales</taxon>
        <taxon>Musaceae</taxon>
        <taxon>Ensete</taxon>
    </lineage>
</organism>